<dbReference type="InterPro" id="IPR029045">
    <property type="entry name" value="ClpP/crotonase-like_dom_sf"/>
</dbReference>
<dbReference type="Gene3D" id="3.90.226.10">
    <property type="entry name" value="2-enoyl-CoA Hydratase, Chain A, domain 1"/>
    <property type="match status" value="1"/>
</dbReference>
<protein>
    <submittedName>
        <fullName evidence="4">Transmembrane protein and tail specific protease</fullName>
    </submittedName>
</protein>
<dbReference type="KEGG" id="aaxa:NCTC10138_01161"/>
<evidence type="ECO:0000259" key="3">
    <source>
        <dbReference type="SMART" id="SM00245"/>
    </source>
</evidence>
<dbReference type="Proteomes" id="UP000289841">
    <property type="component" value="Chromosome"/>
</dbReference>
<sequence length="819" mass="93873">MKKALLLLLVLLTSITIVSCTKNEVTIDKAIEEIRFNTEVNSDFELPTSIYNYKLEWQTTSENLLIENQDTNKVLIKLVKETNVVTATLTLIISNSYDSKVKNYTITISSLPSNEEKVSVSYYDGNTLIESINYKYNTLAIEKSDYNPEGYSLEGWFTDKKLTIKYDFNTPLLSNLTLYAKLIKNPITDSEMIDSDLDNLSTLDFSTENEKIDLPLKGKYNSKIVWQSNNPKIISDQGFIFYPSERTVVKLTATLTLKNFKKTFSKDITVDPFSRTTNLNLNSKKLDFKNLETTFNIPSNRKIDTYYLNDGLLPYVDVQNFFESLNGFILYDKLRFDYQDDYLIKISYNYNSSNYLATIDFKSNTITTQSLTFFDYYTIEYDGISYDNYGITDKIISSTLGDDVLFNLNKYNVNTFIYKDSITNKSKFLIPYHFANHIFTGSSYYNTYYNGDEYYGFYETPEENSLNEVKKSSLNNQKITDDVLYSNYNMLAFLFDNYYGLVDPETPINDYYDILVDYQDDLLVDDSNRLSQNIANFLYKEIDDLHTSFAMEGYYNSSSYTISYDNMEFGERQDKFYSQIYDIEDLVNQKHDIYDYNGYIDYDKLDNMKTYRFLDTNKTTAVIFLYEFLLDESDVSSKGIIRDALQNIYKESSNTKNIVLDLSINGGGHVGAVFDVLGFMTSEAVTHTSFNPLTNSSLTYSSISDMSSVPKSVLDKSRSNNWYILSTIGTFSSANATVALAKEYGYAKIIGEKSGGGASSIQPVVLVDGSIIYISSLDVITFSRNNKFVNIEYGVEPDINLNHLKIQDDKSILNAILNN</sequence>
<gene>
    <name evidence="4" type="ORF">NCTC10138_01161</name>
</gene>
<keyword evidence="4" id="KW-0645">Protease</keyword>
<dbReference type="Pfam" id="PF09479">
    <property type="entry name" value="Flg_new"/>
    <property type="match status" value="1"/>
</dbReference>
<dbReference type="Pfam" id="PF03572">
    <property type="entry name" value="Peptidase_S41"/>
    <property type="match status" value="1"/>
</dbReference>
<feature type="chain" id="PRO_5019171724" evidence="2">
    <location>
        <begin position="20"/>
        <end position="819"/>
    </location>
</feature>
<evidence type="ECO:0000313" key="4">
    <source>
        <dbReference type="EMBL" id="VEU80779.1"/>
    </source>
</evidence>
<evidence type="ECO:0000313" key="5">
    <source>
        <dbReference type="Proteomes" id="UP000289841"/>
    </source>
</evidence>
<feature type="domain" description="Tail specific protease" evidence="3">
    <location>
        <begin position="588"/>
        <end position="802"/>
    </location>
</feature>
<name>A0A449BE99_HAPAX</name>
<dbReference type="Gene3D" id="2.60.40.4270">
    <property type="entry name" value="Listeria-Bacteroides repeat domain"/>
    <property type="match status" value="1"/>
</dbReference>
<dbReference type="PROSITE" id="PS51257">
    <property type="entry name" value="PROKAR_LIPOPROTEIN"/>
    <property type="match status" value="1"/>
</dbReference>
<dbReference type="SUPFAM" id="SSF52096">
    <property type="entry name" value="ClpP/crotonase"/>
    <property type="match status" value="1"/>
</dbReference>
<keyword evidence="2" id="KW-0732">Signal</keyword>
<dbReference type="SMART" id="SM00245">
    <property type="entry name" value="TSPc"/>
    <property type="match status" value="1"/>
</dbReference>
<keyword evidence="4" id="KW-0378">Hydrolase</keyword>
<dbReference type="InterPro" id="IPR046780">
    <property type="entry name" value="aBig_2"/>
</dbReference>
<dbReference type="InterPro" id="IPR013378">
    <property type="entry name" value="InlB-like_B-rpt"/>
</dbReference>
<dbReference type="EMBL" id="LR215048">
    <property type="protein sequence ID" value="VEU80779.1"/>
    <property type="molecule type" value="Genomic_DNA"/>
</dbReference>
<organism evidence="4 5">
    <name type="scientific">Haploplasma axanthum</name>
    <name type="common">Acholeplasma axanthum</name>
    <dbReference type="NCBI Taxonomy" id="29552"/>
    <lineage>
        <taxon>Bacteria</taxon>
        <taxon>Bacillati</taxon>
        <taxon>Mycoplasmatota</taxon>
        <taxon>Mollicutes</taxon>
        <taxon>Acholeplasmatales</taxon>
        <taxon>Acholeplasmataceae</taxon>
        <taxon>Haploplasma</taxon>
    </lineage>
</organism>
<dbReference type="OrthoDB" id="2040956at2"/>
<dbReference type="GO" id="GO:0006508">
    <property type="term" value="P:proteolysis"/>
    <property type="evidence" value="ECO:0007669"/>
    <property type="project" value="UniProtKB-KW"/>
</dbReference>
<comment type="subcellular location">
    <subcellularLocation>
        <location evidence="1">Cell envelope</location>
    </subcellularLocation>
</comment>
<accession>A0A449BE99</accession>
<dbReference type="Pfam" id="PF20578">
    <property type="entry name" value="aBig_2"/>
    <property type="match status" value="1"/>
</dbReference>
<dbReference type="GO" id="GO:0008236">
    <property type="term" value="F:serine-type peptidase activity"/>
    <property type="evidence" value="ECO:0007669"/>
    <property type="project" value="InterPro"/>
</dbReference>
<proteinExistence type="predicted"/>
<dbReference type="InterPro" id="IPR005151">
    <property type="entry name" value="Tail-specific_protease"/>
</dbReference>
<dbReference type="AlphaFoldDB" id="A0A449BE99"/>
<dbReference type="STRING" id="1278311.GCA_000428705_01336"/>
<evidence type="ECO:0000256" key="2">
    <source>
        <dbReference type="SAM" id="SignalP"/>
    </source>
</evidence>
<keyword evidence="4" id="KW-0812">Transmembrane</keyword>
<dbReference type="GO" id="GO:0030313">
    <property type="term" value="C:cell envelope"/>
    <property type="evidence" value="ECO:0007669"/>
    <property type="project" value="UniProtKB-SubCell"/>
</dbReference>
<dbReference type="InterPro" id="IPR042229">
    <property type="entry name" value="Listeria/Bacterioides_rpt_sf"/>
</dbReference>
<keyword evidence="5" id="KW-1185">Reference proteome</keyword>
<evidence type="ECO:0000256" key="1">
    <source>
        <dbReference type="ARBA" id="ARBA00004196"/>
    </source>
</evidence>
<dbReference type="RefSeq" id="WP_026390784.1">
    <property type="nucleotide sequence ID" value="NZ_LR215048.1"/>
</dbReference>
<reference evidence="4 5" key="1">
    <citation type="submission" date="2019-01" db="EMBL/GenBank/DDBJ databases">
        <authorList>
            <consortium name="Pathogen Informatics"/>
        </authorList>
    </citation>
    <scope>NUCLEOTIDE SEQUENCE [LARGE SCALE GENOMIC DNA]</scope>
    <source>
        <strain evidence="4 5">NCTC10138</strain>
    </source>
</reference>
<feature type="signal peptide" evidence="2">
    <location>
        <begin position="1"/>
        <end position="19"/>
    </location>
</feature>
<keyword evidence="4" id="KW-0472">Membrane</keyword>